<proteinExistence type="predicted"/>
<dbReference type="FunFam" id="3.30.200.20:FF:000951">
    <property type="entry name" value="Uncharacterized protein"/>
    <property type="match status" value="1"/>
</dbReference>
<dbReference type="Pfam" id="PF07714">
    <property type="entry name" value="PK_Tyr_Ser-Thr"/>
    <property type="match status" value="2"/>
</dbReference>
<keyword evidence="6" id="KW-0472">Membrane</keyword>
<dbReference type="SMART" id="SM00636">
    <property type="entry name" value="Glyco_18"/>
    <property type="match status" value="1"/>
</dbReference>
<keyword evidence="10" id="KW-1185">Reference proteome</keyword>
<dbReference type="GO" id="GO:0005524">
    <property type="term" value="F:ATP binding"/>
    <property type="evidence" value="ECO:0007669"/>
    <property type="project" value="UniProtKB-KW"/>
</dbReference>
<dbReference type="Gene3D" id="3.20.20.80">
    <property type="entry name" value="Glycosidases"/>
    <property type="match status" value="1"/>
</dbReference>
<evidence type="ECO:0000259" key="8">
    <source>
        <dbReference type="PROSITE" id="PS51910"/>
    </source>
</evidence>
<evidence type="ECO:0000256" key="3">
    <source>
        <dbReference type="ARBA" id="ARBA00022741"/>
    </source>
</evidence>
<dbReference type="InterPro" id="IPR029070">
    <property type="entry name" value="Chitinase_insertion_sf"/>
</dbReference>
<keyword evidence="2" id="KW-0808">Transferase</keyword>
<dbReference type="InterPro" id="IPR011009">
    <property type="entry name" value="Kinase-like_dom_sf"/>
</dbReference>
<evidence type="ECO:0000256" key="2">
    <source>
        <dbReference type="ARBA" id="ARBA00022679"/>
    </source>
</evidence>
<dbReference type="EMBL" id="KK914358">
    <property type="protein sequence ID" value="KDP38651.1"/>
    <property type="molecule type" value="Genomic_DNA"/>
</dbReference>
<dbReference type="PANTHER" id="PTHR27002">
    <property type="entry name" value="RECEPTOR-LIKE SERINE/THREONINE-PROTEIN KINASE SD1-8"/>
    <property type="match status" value="1"/>
</dbReference>
<keyword evidence="5" id="KW-0067">ATP-binding</keyword>
<dbReference type="GO" id="GO:0004674">
    <property type="term" value="F:protein serine/threonine kinase activity"/>
    <property type="evidence" value="ECO:0007669"/>
    <property type="project" value="UniProtKB-KW"/>
</dbReference>
<dbReference type="GO" id="GO:0005886">
    <property type="term" value="C:plasma membrane"/>
    <property type="evidence" value="ECO:0007669"/>
    <property type="project" value="TreeGrafter"/>
</dbReference>
<keyword evidence="4" id="KW-0418">Kinase</keyword>
<evidence type="ECO:0000256" key="4">
    <source>
        <dbReference type="ARBA" id="ARBA00022777"/>
    </source>
</evidence>
<feature type="domain" description="Protein kinase" evidence="7">
    <location>
        <begin position="340"/>
        <end position="603"/>
    </location>
</feature>
<dbReference type="PROSITE" id="PS51910">
    <property type="entry name" value="GH18_2"/>
    <property type="match status" value="1"/>
</dbReference>
<evidence type="ECO:0000313" key="10">
    <source>
        <dbReference type="Proteomes" id="UP000027138"/>
    </source>
</evidence>
<protein>
    <submittedName>
        <fullName evidence="9">Uncharacterized protein</fullName>
    </submittedName>
</protein>
<name>A0A067KR02_JATCU</name>
<dbReference type="Pfam" id="PF00704">
    <property type="entry name" value="Glyco_hydro_18"/>
    <property type="match status" value="1"/>
</dbReference>
<dbReference type="Gene3D" id="3.30.200.20">
    <property type="entry name" value="Phosphorylase Kinase, domain 1"/>
    <property type="match status" value="1"/>
</dbReference>
<dbReference type="InterPro" id="IPR001245">
    <property type="entry name" value="Ser-Thr/Tyr_kinase_cat_dom"/>
</dbReference>
<dbReference type="InterPro" id="IPR000719">
    <property type="entry name" value="Prot_kinase_dom"/>
</dbReference>
<gene>
    <name evidence="9" type="ORF">JCGZ_04004</name>
</gene>
<dbReference type="STRING" id="180498.A0A067KR02"/>
<keyword evidence="6" id="KW-1133">Transmembrane helix</keyword>
<evidence type="ECO:0000259" key="7">
    <source>
        <dbReference type="PROSITE" id="PS50011"/>
    </source>
</evidence>
<dbReference type="InterPro" id="IPR001223">
    <property type="entry name" value="Glyco_hydro18_cat"/>
</dbReference>
<evidence type="ECO:0000256" key="5">
    <source>
        <dbReference type="ARBA" id="ARBA00022840"/>
    </source>
</evidence>
<dbReference type="SUPFAM" id="SSF56112">
    <property type="entry name" value="Protein kinase-like (PK-like)"/>
    <property type="match status" value="1"/>
</dbReference>
<evidence type="ECO:0000256" key="6">
    <source>
        <dbReference type="SAM" id="Phobius"/>
    </source>
</evidence>
<dbReference type="AlphaFoldDB" id="A0A067KR02"/>
<evidence type="ECO:0000256" key="1">
    <source>
        <dbReference type="ARBA" id="ARBA00022527"/>
    </source>
</evidence>
<feature type="transmembrane region" description="Helical" evidence="6">
    <location>
        <begin position="272"/>
        <end position="296"/>
    </location>
</feature>
<dbReference type="GO" id="GO:0005975">
    <property type="term" value="P:carbohydrate metabolic process"/>
    <property type="evidence" value="ECO:0007669"/>
    <property type="project" value="InterPro"/>
</dbReference>
<dbReference type="PROSITE" id="PS50011">
    <property type="entry name" value="PROTEIN_KINASE_DOM"/>
    <property type="match status" value="1"/>
</dbReference>
<sequence>MVSKPSYRKSFIESSMKNARFHGFGGLDLCWLWPNTTSDMENIGVLLDEWREAINFESRNSNGTSEPKLILTMAIYRQPTIANTSFPVESMQRNLDWANLVAYDYHLPLKENITGNHAALFDPLGHISTDSGIKEWLRRGLTSEKLVLGWPYHGYAWKFVNSNDKYSIGALASGPEITMDGSMGYKLIKSVILNYGYGVISSYNATYVVNYFSNKSIWINFDDVEAIQTKILYAKTRGLLGYNAFQLANGDNWELSRAAYEVGEVHERKKHLWIRVSIPIAIITLLILLGFLSYYVKSRKLESKGKLSFGDTAVDEYQYQNAPNLQIFKFSEIKAATGNFSCENRLGEGGYGPVYKGKLAKGGEIAVKRLSKTSHQGFKEFMNEVKLTAKLQHVNLIRLLGFCTDRGEKMLIYEYMPNKSLDFYLFDQNRRLELNLERRVHIIEGIAQGLIGYVPPEYVKRGTYSMKYDVYSFGVLLLQIISGKRNTCFYGSSENLNLQEYAYELWKENGGEEFIDPTLDDKCSSCKLLRCLQVALLCVQESPMDRPSILEVYSMLKNENDAIARPKRPAFSVLNCEDEENRHISGQEICSVNDVSITEMLPR</sequence>
<keyword evidence="1" id="KW-0723">Serine/threonine-protein kinase</keyword>
<feature type="domain" description="GH18" evidence="8">
    <location>
        <begin position="1"/>
        <end position="266"/>
    </location>
</feature>
<accession>A0A067KR02</accession>
<dbReference type="OrthoDB" id="73875at2759"/>
<evidence type="ECO:0000313" key="9">
    <source>
        <dbReference type="EMBL" id="KDP38651.1"/>
    </source>
</evidence>
<dbReference type="GO" id="GO:0008061">
    <property type="term" value="F:chitin binding"/>
    <property type="evidence" value="ECO:0007669"/>
    <property type="project" value="InterPro"/>
</dbReference>
<reference evidence="9 10" key="1">
    <citation type="journal article" date="2014" name="PLoS ONE">
        <title>Global Analysis of Gene Expression Profiles in Physic Nut (Jatropha curcas L.) Seedlings Exposed to Salt Stress.</title>
        <authorList>
            <person name="Zhang L."/>
            <person name="Zhang C."/>
            <person name="Wu P."/>
            <person name="Chen Y."/>
            <person name="Li M."/>
            <person name="Jiang H."/>
            <person name="Wu G."/>
        </authorList>
    </citation>
    <scope>NUCLEOTIDE SEQUENCE [LARGE SCALE GENOMIC DNA]</scope>
    <source>
        <strain evidence="10">cv. GZQX0401</strain>
        <tissue evidence="9">Young leaves</tissue>
    </source>
</reference>
<dbReference type="PANTHER" id="PTHR27002:SF559">
    <property type="entry name" value="CYSTEINE-RICH RLK (RECEPTOR-LIKE KINASE) PROTEIN"/>
    <property type="match status" value="1"/>
</dbReference>
<dbReference type="Gene3D" id="3.10.50.10">
    <property type="match status" value="1"/>
</dbReference>
<dbReference type="InterPro" id="IPR017853">
    <property type="entry name" value="GH"/>
</dbReference>
<dbReference type="Proteomes" id="UP000027138">
    <property type="component" value="Unassembled WGS sequence"/>
</dbReference>
<dbReference type="SUPFAM" id="SSF51445">
    <property type="entry name" value="(Trans)glycosidases"/>
    <property type="match status" value="1"/>
</dbReference>
<dbReference type="Gene3D" id="1.10.510.10">
    <property type="entry name" value="Transferase(Phosphotransferase) domain 1"/>
    <property type="match status" value="1"/>
</dbReference>
<organism evidence="9 10">
    <name type="scientific">Jatropha curcas</name>
    <name type="common">Barbados nut</name>
    <dbReference type="NCBI Taxonomy" id="180498"/>
    <lineage>
        <taxon>Eukaryota</taxon>
        <taxon>Viridiplantae</taxon>
        <taxon>Streptophyta</taxon>
        <taxon>Embryophyta</taxon>
        <taxon>Tracheophyta</taxon>
        <taxon>Spermatophyta</taxon>
        <taxon>Magnoliopsida</taxon>
        <taxon>eudicotyledons</taxon>
        <taxon>Gunneridae</taxon>
        <taxon>Pentapetalae</taxon>
        <taxon>rosids</taxon>
        <taxon>fabids</taxon>
        <taxon>Malpighiales</taxon>
        <taxon>Euphorbiaceae</taxon>
        <taxon>Crotonoideae</taxon>
        <taxon>Jatropheae</taxon>
        <taxon>Jatropha</taxon>
    </lineage>
</organism>
<keyword evidence="3" id="KW-0547">Nucleotide-binding</keyword>
<keyword evidence="6" id="KW-0812">Transmembrane</keyword>
<dbReference type="InterPro" id="IPR011583">
    <property type="entry name" value="Chitinase_II/V-like_cat"/>
</dbReference>